<protein>
    <submittedName>
        <fullName evidence="1">Uncharacterized protein</fullName>
    </submittedName>
</protein>
<name>A0A8H7AT18_9EURO</name>
<sequence>MRFEKQQERKYTAWFQISRLRSDSATNLLESPSPTPRSFPSAAHESIRGLFIDYKRWSGWSRDSQPLGHKIQRTPIANHDIVDHSDLGGWG</sequence>
<accession>A0A8H7AT18</accession>
<dbReference type="AlphaFoldDB" id="A0A8H7AT18"/>
<evidence type="ECO:0000313" key="1">
    <source>
        <dbReference type="EMBL" id="KAF7512437.1"/>
    </source>
</evidence>
<comment type="caution">
    <text evidence="1">The sequence shown here is derived from an EMBL/GenBank/DDBJ whole genome shotgun (WGS) entry which is preliminary data.</text>
</comment>
<reference evidence="1" key="1">
    <citation type="submission" date="2020-02" db="EMBL/GenBank/DDBJ databases">
        <authorList>
            <person name="Palmer J.M."/>
        </authorList>
    </citation>
    <scope>NUCLEOTIDE SEQUENCE</scope>
    <source>
        <strain evidence="1">EPUS1.4</strain>
        <tissue evidence="1">Thallus</tissue>
    </source>
</reference>
<gene>
    <name evidence="1" type="ORF">GJ744_001372</name>
</gene>
<organism evidence="1 2">
    <name type="scientific">Endocarpon pusillum</name>
    <dbReference type="NCBI Taxonomy" id="364733"/>
    <lineage>
        <taxon>Eukaryota</taxon>
        <taxon>Fungi</taxon>
        <taxon>Dikarya</taxon>
        <taxon>Ascomycota</taxon>
        <taxon>Pezizomycotina</taxon>
        <taxon>Eurotiomycetes</taxon>
        <taxon>Chaetothyriomycetidae</taxon>
        <taxon>Verrucariales</taxon>
        <taxon>Verrucariaceae</taxon>
        <taxon>Endocarpon</taxon>
    </lineage>
</organism>
<keyword evidence="2" id="KW-1185">Reference proteome</keyword>
<dbReference type="Proteomes" id="UP000606974">
    <property type="component" value="Unassembled WGS sequence"/>
</dbReference>
<evidence type="ECO:0000313" key="2">
    <source>
        <dbReference type="Proteomes" id="UP000606974"/>
    </source>
</evidence>
<dbReference type="EMBL" id="JAACFV010000012">
    <property type="protein sequence ID" value="KAF7512437.1"/>
    <property type="molecule type" value="Genomic_DNA"/>
</dbReference>
<proteinExistence type="predicted"/>